<evidence type="ECO:0000313" key="3">
    <source>
        <dbReference type="Proteomes" id="UP000299102"/>
    </source>
</evidence>
<evidence type="ECO:0000313" key="2">
    <source>
        <dbReference type="EMBL" id="GBP93599.1"/>
    </source>
</evidence>
<evidence type="ECO:0000256" key="1">
    <source>
        <dbReference type="SAM" id="MobiDB-lite"/>
    </source>
</evidence>
<name>A0A4C2A338_EUMVA</name>
<protein>
    <submittedName>
        <fullName evidence="2">Uncharacterized protein</fullName>
    </submittedName>
</protein>
<reference evidence="2 3" key="1">
    <citation type="journal article" date="2019" name="Commun. Biol.">
        <title>The bagworm genome reveals a unique fibroin gene that provides high tensile strength.</title>
        <authorList>
            <person name="Kono N."/>
            <person name="Nakamura H."/>
            <person name="Ohtoshi R."/>
            <person name="Tomita M."/>
            <person name="Numata K."/>
            <person name="Arakawa K."/>
        </authorList>
    </citation>
    <scope>NUCLEOTIDE SEQUENCE [LARGE SCALE GENOMIC DNA]</scope>
</reference>
<proteinExistence type="predicted"/>
<organism evidence="2 3">
    <name type="scientific">Eumeta variegata</name>
    <name type="common">Bagworm moth</name>
    <name type="synonym">Eumeta japonica</name>
    <dbReference type="NCBI Taxonomy" id="151549"/>
    <lineage>
        <taxon>Eukaryota</taxon>
        <taxon>Metazoa</taxon>
        <taxon>Ecdysozoa</taxon>
        <taxon>Arthropoda</taxon>
        <taxon>Hexapoda</taxon>
        <taxon>Insecta</taxon>
        <taxon>Pterygota</taxon>
        <taxon>Neoptera</taxon>
        <taxon>Endopterygota</taxon>
        <taxon>Lepidoptera</taxon>
        <taxon>Glossata</taxon>
        <taxon>Ditrysia</taxon>
        <taxon>Tineoidea</taxon>
        <taxon>Psychidae</taxon>
        <taxon>Oiketicinae</taxon>
        <taxon>Eumeta</taxon>
    </lineage>
</organism>
<dbReference type="AlphaFoldDB" id="A0A4C2A338"/>
<feature type="compositionally biased region" description="Basic and acidic residues" evidence="1">
    <location>
        <begin position="52"/>
        <end position="76"/>
    </location>
</feature>
<gene>
    <name evidence="2" type="ORF">EVAR_50497_1</name>
</gene>
<comment type="caution">
    <text evidence="2">The sequence shown here is derived from an EMBL/GenBank/DDBJ whole genome shotgun (WGS) entry which is preliminary data.</text>
</comment>
<dbReference type="Proteomes" id="UP000299102">
    <property type="component" value="Unassembled WGS sequence"/>
</dbReference>
<feature type="region of interest" description="Disordered" evidence="1">
    <location>
        <begin position="52"/>
        <end position="104"/>
    </location>
</feature>
<keyword evidence="3" id="KW-1185">Reference proteome</keyword>
<dbReference type="EMBL" id="BGZK01002395">
    <property type="protein sequence ID" value="GBP93599.1"/>
    <property type="molecule type" value="Genomic_DNA"/>
</dbReference>
<sequence length="123" mass="14653">MCVEFYSKIKKRCDHKKIHFERSNEGVLCWPIGKDDLKTIDKKISGINARNGRERERTQFTREALKVDNNRRKNEAPPRSSDSLPPSIGQIDKHQSAGLFHRGPFHSRWRRERMQFIRMYAER</sequence>
<accession>A0A4C2A338</accession>